<gene>
    <name evidence="1" type="primary">rsmJ</name>
    <name evidence="2" type="ORF">CYCME_1487</name>
</gene>
<evidence type="ECO:0000313" key="3">
    <source>
        <dbReference type="Proteomes" id="UP000015380"/>
    </source>
</evidence>
<dbReference type="HOGENOM" id="CLU_076324_1_0_6"/>
<keyword evidence="1 2" id="KW-0808">Transferase</keyword>
<dbReference type="SUPFAM" id="SSF53335">
    <property type="entry name" value="S-adenosyl-L-methionine-dependent methyltransferases"/>
    <property type="match status" value="1"/>
</dbReference>
<feature type="binding site" evidence="1">
    <location>
        <begin position="134"/>
        <end position="135"/>
    </location>
    <ligand>
        <name>S-adenosyl-L-methionine</name>
        <dbReference type="ChEBI" id="CHEBI:59789"/>
    </ligand>
</feature>
<comment type="subcellular location">
    <subcellularLocation>
        <location evidence="1">Cytoplasm</location>
    </subcellularLocation>
</comment>
<dbReference type="Proteomes" id="UP000015380">
    <property type="component" value="Chromosome"/>
</dbReference>
<dbReference type="Gene3D" id="3.40.50.150">
    <property type="entry name" value="Vaccinia Virus protein VP39"/>
    <property type="match status" value="1"/>
</dbReference>
<dbReference type="HAMAP" id="MF_01523">
    <property type="entry name" value="16SrRNA_methyltr_J"/>
    <property type="match status" value="1"/>
</dbReference>
<dbReference type="PATRIC" id="fig|1198232.3.peg.1473"/>
<dbReference type="PANTHER" id="PTHR36112:SF1">
    <property type="entry name" value="RIBOSOMAL RNA SMALL SUBUNIT METHYLTRANSFERASE J"/>
    <property type="match status" value="1"/>
</dbReference>
<dbReference type="EC" id="2.1.1.242" evidence="1"/>
<comment type="function">
    <text evidence="1">Specifically methylates the guanosine in position 1516 of 16S rRNA.</text>
</comment>
<comment type="catalytic activity">
    <reaction evidence="1">
        <text>guanosine(1516) in 16S rRNA + S-adenosyl-L-methionine = N(2)-methylguanosine(1516) in 16S rRNA + S-adenosyl-L-homocysteine + H(+)</text>
        <dbReference type="Rhea" id="RHEA:43220"/>
        <dbReference type="Rhea" id="RHEA-COMP:10412"/>
        <dbReference type="Rhea" id="RHEA-COMP:10413"/>
        <dbReference type="ChEBI" id="CHEBI:15378"/>
        <dbReference type="ChEBI" id="CHEBI:57856"/>
        <dbReference type="ChEBI" id="CHEBI:59789"/>
        <dbReference type="ChEBI" id="CHEBI:74269"/>
        <dbReference type="ChEBI" id="CHEBI:74481"/>
        <dbReference type="EC" id="2.1.1.242"/>
    </reaction>
</comment>
<keyword evidence="1 2" id="KW-0489">Methyltransferase</keyword>
<keyword evidence="1" id="KW-0949">S-adenosyl-L-methionine</keyword>
<protein>
    <recommendedName>
        <fullName evidence="1">Ribosomal RNA small subunit methyltransferase J</fullName>
        <ecNumber evidence="1">2.1.1.242</ecNumber>
    </recommendedName>
    <alternativeName>
        <fullName evidence="1">16S rRNA m2G1516 methyltransferase</fullName>
    </alternativeName>
    <alternativeName>
        <fullName evidence="1">rRNA (guanine-N(2)-)-methyltransferase</fullName>
    </alternativeName>
</protein>
<dbReference type="AlphaFoldDB" id="S5TXF2"/>
<name>S5TXF2_9GAMM</name>
<dbReference type="PANTHER" id="PTHR36112">
    <property type="entry name" value="RIBOSOMAL RNA SMALL SUBUNIT METHYLTRANSFERASE J"/>
    <property type="match status" value="1"/>
</dbReference>
<dbReference type="eggNOG" id="COG0742">
    <property type="taxonomic scope" value="Bacteria"/>
</dbReference>
<dbReference type="GO" id="GO:0008990">
    <property type="term" value="F:rRNA (guanine-N2-)-methyltransferase activity"/>
    <property type="evidence" value="ECO:0007669"/>
    <property type="project" value="UniProtKB-UniRule"/>
</dbReference>
<dbReference type="InterPro" id="IPR007536">
    <property type="entry name" value="16SrRNA_methylTrfase_J"/>
</dbReference>
<accession>S5TXF2</accession>
<dbReference type="InterPro" id="IPR029063">
    <property type="entry name" value="SAM-dependent_MTases_sf"/>
</dbReference>
<keyword evidence="3" id="KW-1185">Reference proteome</keyword>
<reference evidence="3" key="2">
    <citation type="journal article" date="2016" name="Environ. Microbiol. Rep.">
        <title>Analysis of defence systems and a conjugative IncP-1 plasmid in the marine polyaromatic hydrocarbons-degrading bacterium Cycloclasticus sp. 78-ME.</title>
        <authorList>
            <person name="Yakimov M.M."/>
            <person name="Crisafi F."/>
            <person name="Messina E."/>
            <person name="Smedile F."/>
            <person name="Lopatina A."/>
            <person name="Denaro R."/>
            <person name="Pieper D.H."/>
            <person name="Golyshin P.N."/>
            <person name="Giuliano L."/>
        </authorList>
    </citation>
    <scope>NUCLEOTIDE SEQUENCE [LARGE SCALE GENOMIC DNA]</scope>
    <source>
        <strain evidence="3">78-ME</strain>
    </source>
</reference>
<comment type="similarity">
    <text evidence="1">Belongs to the methyltransferase superfamily. RsmJ family.</text>
</comment>
<dbReference type="KEGG" id="cza:CYCME_1487"/>
<keyword evidence="1" id="KW-0963">Cytoplasm</keyword>
<organism evidence="2 3">
    <name type="scientific">Cycloclasticus zancles 78-ME</name>
    <dbReference type="NCBI Taxonomy" id="1198232"/>
    <lineage>
        <taxon>Bacteria</taxon>
        <taxon>Pseudomonadati</taxon>
        <taxon>Pseudomonadota</taxon>
        <taxon>Gammaproteobacteria</taxon>
        <taxon>Thiotrichales</taxon>
        <taxon>Piscirickettsiaceae</taxon>
        <taxon>Cycloclasticus</taxon>
    </lineage>
</organism>
<feature type="binding site" evidence="1">
    <location>
        <position position="191"/>
    </location>
    <ligand>
        <name>S-adenosyl-L-methionine</name>
        <dbReference type="ChEBI" id="CHEBI:59789"/>
    </ligand>
</feature>
<keyword evidence="1" id="KW-0698">rRNA processing</keyword>
<dbReference type="EMBL" id="CP005996">
    <property type="protein sequence ID" value="AGS39815.1"/>
    <property type="molecule type" value="Genomic_DNA"/>
</dbReference>
<reference evidence="2 3" key="1">
    <citation type="submission" date="2013-05" db="EMBL/GenBank/DDBJ databases">
        <title>Between feast and famine: a lifestyle of most important marine PAH-degrading bacterium Cycloclasticus sp. 7ME.</title>
        <authorList>
            <person name="Yakimov M.M."/>
            <person name="Messina E."/>
            <person name="Genovese M."/>
            <person name="Denaro R."/>
            <person name="Crisafi F."/>
            <person name="Russo D."/>
            <person name="Cappello S."/>
            <person name="Santisi S."/>
            <person name="Smedile F."/>
            <person name="Golyshina O.V."/>
            <person name="Tran H."/>
            <person name="Pieper D.H."/>
            <person name="Golyshin P.N."/>
            <person name="Giuliano L."/>
        </authorList>
    </citation>
    <scope>NUCLEOTIDE SEQUENCE [LARGE SCALE GENOMIC DNA]</scope>
    <source>
        <strain evidence="2 3">78-ME</strain>
    </source>
</reference>
<dbReference type="Pfam" id="PF04445">
    <property type="entry name" value="SAM_MT"/>
    <property type="match status" value="1"/>
</dbReference>
<evidence type="ECO:0000313" key="2">
    <source>
        <dbReference type="EMBL" id="AGS39815.1"/>
    </source>
</evidence>
<sequence>MLFSLPGHILPFKPFPILLTEPSEPPPEIKHLINKGDYRLIDTDDTSEACLLIYNDRRLNLHLRTTNKPLQLCIDFINGKAKHRRQYGGGKNQPLAKACGLNKHPDWSILDATAGLGKDAFVLASLGAQVTLCERHPALYGLLADALDRATHDSSVADIADRMKCIYQDSITHLNTYQHINSKLPDIIYLDPMYPERKKSAKIKKEMQVLQYLVAHNSNNNELLETALKTAMHRVVVKRPKSAAPLNECFPSYTINSVNTRYDVYVNS</sequence>
<dbReference type="GO" id="GO:0005737">
    <property type="term" value="C:cytoplasm"/>
    <property type="evidence" value="ECO:0007669"/>
    <property type="project" value="UniProtKB-SubCell"/>
</dbReference>
<comment type="caution">
    <text evidence="1">Lacks conserved residue(s) required for the propagation of feature annotation.</text>
</comment>
<proteinExistence type="inferred from homology"/>
<evidence type="ECO:0000256" key="1">
    <source>
        <dbReference type="HAMAP-Rule" id="MF_01523"/>
    </source>
</evidence>